<dbReference type="EMBL" id="LUEZ02000010">
    <property type="protein sequence ID" value="RDB28642.1"/>
    <property type="molecule type" value="Genomic_DNA"/>
</dbReference>
<sequence>MFAQPPQTPTSNNAYEEGNICRLLVPAKVYIRDGQYAGRPIDLNPGEEVKIYSAVVMHHTGSSGHVPALSASTAAYRISVFRQVPEDAIYGNLITSHPIRHKSLTLTPGGTTPPTYLLHRNDRVYVGREHSFKTPQGEVIVPRNSLIVLGGEAESRGGRHSETIQLEHATYKFWRTRPTQMTRQASSYRDGLLLTHTQLQFVRRA</sequence>
<dbReference type="Proteomes" id="UP000076154">
    <property type="component" value="Unassembled WGS sequence"/>
</dbReference>
<comment type="caution">
    <text evidence="1">The sequence shown here is derived from an EMBL/GenBank/DDBJ whole genome shotgun (WGS) entry which is preliminary data.</text>
</comment>
<organism evidence="1 2">
    <name type="scientific">Hypsizygus marmoreus</name>
    <name type="common">White beech mushroom</name>
    <name type="synonym">Agaricus marmoreus</name>
    <dbReference type="NCBI Taxonomy" id="39966"/>
    <lineage>
        <taxon>Eukaryota</taxon>
        <taxon>Fungi</taxon>
        <taxon>Dikarya</taxon>
        <taxon>Basidiomycota</taxon>
        <taxon>Agaricomycotina</taxon>
        <taxon>Agaricomycetes</taxon>
        <taxon>Agaricomycetidae</taxon>
        <taxon>Agaricales</taxon>
        <taxon>Tricholomatineae</taxon>
        <taxon>Lyophyllaceae</taxon>
        <taxon>Hypsizygus</taxon>
    </lineage>
</organism>
<keyword evidence="2" id="KW-1185">Reference proteome</keyword>
<proteinExistence type="predicted"/>
<accession>A0A369K4Y9</accession>
<dbReference type="AlphaFoldDB" id="A0A369K4Y9"/>
<reference evidence="1" key="1">
    <citation type="submission" date="2018-04" db="EMBL/GenBank/DDBJ databases">
        <title>Whole genome sequencing of Hypsizygus marmoreus.</title>
        <authorList>
            <person name="Choi I.-G."/>
            <person name="Min B."/>
            <person name="Kim J.-G."/>
            <person name="Kim S."/>
            <person name="Oh Y.-L."/>
            <person name="Kong W.-S."/>
            <person name="Park H."/>
            <person name="Jeong J."/>
            <person name="Song E.-S."/>
        </authorList>
    </citation>
    <scope>NUCLEOTIDE SEQUENCE [LARGE SCALE GENOMIC DNA]</scope>
    <source>
        <strain evidence="1">51987-8</strain>
    </source>
</reference>
<evidence type="ECO:0000313" key="2">
    <source>
        <dbReference type="Proteomes" id="UP000076154"/>
    </source>
</evidence>
<dbReference type="InParanoid" id="A0A369K4Y9"/>
<name>A0A369K4Y9_HYPMA</name>
<protein>
    <submittedName>
        <fullName evidence="1">Uncharacterized protein</fullName>
    </submittedName>
</protein>
<evidence type="ECO:0000313" key="1">
    <source>
        <dbReference type="EMBL" id="RDB28642.1"/>
    </source>
</evidence>
<gene>
    <name evidence="1" type="ORF">Hypma_014864</name>
</gene>